<evidence type="ECO:0000313" key="3">
    <source>
        <dbReference type="EMBL" id="GMF17037.1"/>
    </source>
</evidence>
<reference evidence="3" key="1">
    <citation type="submission" date="2023-04" db="EMBL/GenBank/DDBJ databases">
        <title>Phytophthora fragariaefolia NBRC 109709.</title>
        <authorList>
            <person name="Ichikawa N."/>
            <person name="Sato H."/>
            <person name="Tonouchi N."/>
        </authorList>
    </citation>
    <scope>NUCLEOTIDE SEQUENCE</scope>
    <source>
        <strain evidence="3">NBRC 109709</strain>
    </source>
</reference>
<feature type="region of interest" description="Disordered" evidence="1">
    <location>
        <begin position="554"/>
        <end position="654"/>
    </location>
</feature>
<dbReference type="InterPro" id="IPR016197">
    <property type="entry name" value="Chromo-like_dom_sf"/>
</dbReference>
<dbReference type="InterPro" id="IPR036397">
    <property type="entry name" value="RNaseH_sf"/>
</dbReference>
<dbReference type="CDD" id="cd00024">
    <property type="entry name" value="CD_CSD"/>
    <property type="match status" value="1"/>
</dbReference>
<dbReference type="Gene3D" id="1.10.340.70">
    <property type="match status" value="1"/>
</dbReference>
<dbReference type="PROSITE" id="PS50013">
    <property type="entry name" value="CHROMO_2"/>
    <property type="match status" value="1"/>
</dbReference>
<feature type="compositionally biased region" description="Polar residues" evidence="1">
    <location>
        <begin position="91"/>
        <end position="119"/>
    </location>
</feature>
<feature type="compositionally biased region" description="Basic and acidic residues" evidence="1">
    <location>
        <begin position="606"/>
        <end position="617"/>
    </location>
</feature>
<keyword evidence="4" id="KW-1185">Reference proteome</keyword>
<dbReference type="SUPFAM" id="SSF54160">
    <property type="entry name" value="Chromo domain-like"/>
    <property type="match status" value="1"/>
</dbReference>
<dbReference type="Gene3D" id="3.30.420.10">
    <property type="entry name" value="Ribonuclease H-like superfamily/Ribonuclease H"/>
    <property type="match status" value="1"/>
</dbReference>
<dbReference type="GO" id="GO:0003676">
    <property type="term" value="F:nucleic acid binding"/>
    <property type="evidence" value="ECO:0007669"/>
    <property type="project" value="InterPro"/>
</dbReference>
<protein>
    <submittedName>
        <fullName evidence="3">Unnamed protein product</fullName>
    </submittedName>
</protein>
<dbReference type="Gene3D" id="2.40.50.40">
    <property type="match status" value="1"/>
</dbReference>
<dbReference type="PANTHER" id="PTHR47266">
    <property type="entry name" value="ENDONUCLEASE-RELATED"/>
    <property type="match status" value="1"/>
</dbReference>
<dbReference type="InterPro" id="IPR041588">
    <property type="entry name" value="Integrase_H2C2"/>
</dbReference>
<dbReference type="InterPro" id="IPR000953">
    <property type="entry name" value="Chromo/chromo_shadow_dom"/>
</dbReference>
<accession>A0A9W6TQC9</accession>
<proteinExistence type="predicted"/>
<dbReference type="InterPro" id="IPR052160">
    <property type="entry name" value="Gypsy_RT_Integrase-like"/>
</dbReference>
<name>A0A9W6TQC9_9STRA</name>
<dbReference type="FunFam" id="1.10.340.70:FF:000001">
    <property type="entry name" value="Retrovirus-related Pol polyprotein from transposon gypsy-like Protein"/>
    <property type="match status" value="1"/>
</dbReference>
<comment type="caution">
    <text evidence="3">The sequence shown here is derived from an EMBL/GenBank/DDBJ whole genome shotgun (WGS) entry which is preliminary data.</text>
</comment>
<sequence length="733" mass="81958">MARNGFPNSEYKSIWDWLKRLDARVSAVARDTDFRHLWRQLGAARWTSKRPRGLESEWSYVSPDRTEVFVGEQTVVVHAFQSGLIEDDNNDVNASLAPQTTSPEPQTVISSPQSQTTAPESDLRASSGIPRAPYCQFAAQTPSVVLQTPTARRAPQTADTDKHGQCHQGADATGGMLQIDSLQLSQTTLNVLFDSPGESEVEFSQVAVPRAFGLTTDDLEVDASQQDAASTLQLLSEAPGFDSDVEQQQNREEAFAPSGRSMRSRIRIKQDVYFIPDGEDTSDCQKFELSETRIPDASNINPLVVQAERRQRISKAQDEELRWADVKAYLKGEFTQLSHAELTTRGRPGKLGELGVTLRLVVPKTMIDEVLQNCHNSIEGGPQGLVRTYHCVKADYYWIGLYADVVKHVQSCEDCSTSKSKPHLKGYSPGNVMSDRPFHVVSMDFVIPLPRTRRSNTALLLFQDNFSGFVIAKAMRETGALETTNQRAIGEVSQDRDPNSANLCGSHLQADWDDIAEKLVHAINISRDSTRQETPFYLVHGWGARSTLKAVTESIRQGQTNPAETSDTAEWRRKPIDKARLIYTSQPSSSVRRRQEGQKNIMKPSVESREQRYRESLGESATAQGPPTESEIPDEPSAESTASRHAPCLKREINWEPDEDEVKHEVEAILDDEIPLSTSTATAQRRFKVKWVGYDEPSWEPLSNLSCGGLLLDYLRNKKRENRLQMVQVADEN</sequence>
<organism evidence="3 4">
    <name type="scientific">Phytophthora fragariaefolia</name>
    <dbReference type="NCBI Taxonomy" id="1490495"/>
    <lineage>
        <taxon>Eukaryota</taxon>
        <taxon>Sar</taxon>
        <taxon>Stramenopiles</taxon>
        <taxon>Oomycota</taxon>
        <taxon>Peronosporomycetes</taxon>
        <taxon>Peronosporales</taxon>
        <taxon>Peronosporaceae</taxon>
        <taxon>Phytophthora</taxon>
    </lineage>
</organism>
<dbReference type="SMART" id="SM00298">
    <property type="entry name" value="CHROMO"/>
    <property type="match status" value="1"/>
</dbReference>
<dbReference type="Pfam" id="PF17921">
    <property type="entry name" value="Integrase_H2C2"/>
    <property type="match status" value="1"/>
</dbReference>
<dbReference type="AlphaFoldDB" id="A0A9W6TQC9"/>
<feature type="compositionally biased region" description="Polar residues" evidence="1">
    <location>
        <begin position="554"/>
        <end position="568"/>
    </location>
</feature>
<dbReference type="OrthoDB" id="7553794at2759"/>
<feature type="domain" description="Chromo" evidence="2">
    <location>
        <begin position="664"/>
        <end position="726"/>
    </location>
</feature>
<evidence type="ECO:0000256" key="1">
    <source>
        <dbReference type="SAM" id="MobiDB-lite"/>
    </source>
</evidence>
<feature type="region of interest" description="Disordered" evidence="1">
    <location>
        <begin position="88"/>
        <end position="127"/>
    </location>
</feature>
<gene>
    <name evidence="3" type="ORF">Pfra01_000104700</name>
</gene>
<feature type="compositionally biased region" description="Basic and acidic residues" evidence="1">
    <location>
        <begin position="569"/>
        <end position="580"/>
    </location>
</feature>
<dbReference type="Proteomes" id="UP001165121">
    <property type="component" value="Unassembled WGS sequence"/>
</dbReference>
<evidence type="ECO:0000259" key="2">
    <source>
        <dbReference type="PROSITE" id="PS50013"/>
    </source>
</evidence>
<dbReference type="EMBL" id="BSXT01000085">
    <property type="protein sequence ID" value="GMF17037.1"/>
    <property type="molecule type" value="Genomic_DNA"/>
</dbReference>
<evidence type="ECO:0000313" key="4">
    <source>
        <dbReference type="Proteomes" id="UP001165121"/>
    </source>
</evidence>